<dbReference type="InterPro" id="IPR003673">
    <property type="entry name" value="CoA-Trfase_fam_III"/>
</dbReference>
<dbReference type="PANTHER" id="PTHR48228:SF5">
    <property type="entry name" value="ALPHA-METHYLACYL-COA RACEMASE"/>
    <property type="match status" value="1"/>
</dbReference>
<dbReference type="Gene3D" id="3.40.50.10540">
    <property type="entry name" value="Crotonobetainyl-coa:carnitine coa-transferase, domain 1"/>
    <property type="match status" value="2"/>
</dbReference>
<dbReference type="InterPro" id="IPR050509">
    <property type="entry name" value="CoA-transferase_III"/>
</dbReference>
<protein>
    <recommendedName>
        <fullName evidence="3">CoA transferase</fullName>
    </recommendedName>
</protein>
<reference evidence="1 2" key="2">
    <citation type="submission" date="2020-03" db="EMBL/GenBank/DDBJ databases">
        <authorList>
            <person name="Ichikawa N."/>
            <person name="Kimura A."/>
            <person name="Kitahashi Y."/>
            <person name="Uohara A."/>
        </authorList>
    </citation>
    <scope>NUCLEOTIDE SEQUENCE [LARGE SCALE GENOMIC DNA]</scope>
    <source>
        <strain evidence="1 2">NBRC 107702</strain>
    </source>
</reference>
<dbReference type="AlphaFoldDB" id="A0A6F8XPF5"/>
<evidence type="ECO:0000313" key="2">
    <source>
        <dbReference type="Proteomes" id="UP000502508"/>
    </source>
</evidence>
<dbReference type="RefSeq" id="WP_173035626.1">
    <property type="nucleotide sequence ID" value="NZ_AP022870.1"/>
</dbReference>
<dbReference type="KEGG" id="pfla:Pflav_021130"/>
<dbReference type="Proteomes" id="UP000502508">
    <property type="component" value="Chromosome"/>
</dbReference>
<dbReference type="Gene3D" id="3.30.1540.10">
    <property type="entry name" value="formyl-coa transferase, domain 3"/>
    <property type="match status" value="1"/>
</dbReference>
<dbReference type="InterPro" id="IPR023606">
    <property type="entry name" value="CoA-Trfase_III_dom_1_sf"/>
</dbReference>
<organism evidence="1 2">
    <name type="scientific">Phytohabitans flavus</name>
    <dbReference type="NCBI Taxonomy" id="1076124"/>
    <lineage>
        <taxon>Bacteria</taxon>
        <taxon>Bacillati</taxon>
        <taxon>Actinomycetota</taxon>
        <taxon>Actinomycetes</taxon>
        <taxon>Micromonosporales</taxon>
        <taxon>Micromonosporaceae</taxon>
    </lineage>
</organism>
<dbReference type="InterPro" id="IPR044855">
    <property type="entry name" value="CoA-Trfase_III_dom3_sf"/>
</dbReference>
<dbReference type="PANTHER" id="PTHR48228">
    <property type="entry name" value="SUCCINYL-COA--D-CITRAMALATE COA-TRANSFERASE"/>
    <property type="match status" value="1"/>
</dbReference>
<dbReference type="Pfam" id="PF02515">
    <property type="entry name" value="CoA_transf_3"/>
    <property type="match status" value="2"/>
</dbReference>
<gene>
    <name evidence="1" type="ORF">Pflav_021130</name>
</gene>
<dbReference type="GO" id="GO:0003824">
    <property type="term" value="F:catalytic activity"/>
    <property type="evidence" value="ECO:0007669"/>
    <property type="project" value="InterPro"/>
</dbReference>
<proteinExistence type="predicted"/>
<name>A0A6F8XPF5_9ACTN</name>
<keyword evidence="2" id="KW-1185">Reference proteome</keyword>
<evidence type="ECO:0008006" key="3">
    <source>
        <dbReference type="Google" id="ProtNLM"/>
    </source>
</evidence>
<evidence type="ECO:0000313" key="1">
    <source>
        <dbReference type="EMBL" id="BCB75703.1"/>
    </source>
</evidence>
<dbReference type="EMBL" id="AP022870">
    <property type="protein sequence ID" value="BCB75703.1"/>
    <property type="molecule type" value="Genomic_DNA"/>
</dbReference>
<dbReference type="SUPFAM" id="SSF89796">
    <property type="entry name" value="CoA-transferase family III (CaiB/BaiF)"/>
    <property type="match status" value="2"/>
</dbReference>
<reference evidence="1 2" key="1">
    <citation type="submission" date="2020-03" db="EMBL/GenBank/DDBJ databases">
        <title>Whole genome shotgun sequence of Phytohabitans flavus NBRC 107702.</title>
        <authorList>
            <person name="Komaki H."/>
            <person name="Tamura T."/>
        </authorList>
    </citation>
    <scope>NUCLEOTIDE SEQUENCE [LARGE SCALE GENOMIC DNA]</scope>
    <source>
        <strain evidence="1 2">NBRC 107702</strain>
    </source>
</reference>
<accession>A0A6F8XPF5</accession>
<sequence>MPGVLDGISVVDFGHHVAGPLAAVLLADHGADVIRVDRPGTTAGEHPSAAFLHRGKRRITLDLKREADLDIARRIVERADVLVENFRPGVMDRLGLGADAVRATNPALVYCSLPGFGSGDPRAAVPGWEGVIAAATGNCRPRRDEAPDDWDWSRPSYCALPLASNFAAFLGCLAIVAALTERHGTGRGERIEVPLFNATFELIGVAGAYPAERGRPPEKRRDPNGSGTYRCADGRYVQFDPIGGSMRFMSWFLDAAGQSSWVAEGFTSRQRLAADPTLAPELRERLTALFLQRPAREWEDLANAAGVPLCMVRTAAEWTRTDHARETRAVVRLDDPVLGPTWMPGRPIRLSTHEAPLWPRHLPDADRAAVLATLDAPPPRRPALRPATGAPPYAGKRVVDLTQVLAGPTAGRILGEFGAEVIKINSPQRRIDAHGYVNRGKRTMLVDVESARGQEEVLWPLVREADVLLQNFPRATAERYGTGYEHVRVTGPTSSTCP</sequence>